<evidence type="ECO:0000313" key="4">
    <source>
        <dbReference type="Proteomes" id="UP000013827"/>
    </source>
</evidence>
<feature type="compositionally biased region" description="Acidic residues" evidence="1">
    <location>
        <begin position="258"/>
        <end position="270"/>
    </location>
</feature>
<dbReference type="AlphaFoldDB" id="A0A0D3KTR9"/>
<keyword evidence="4" id="KW-1185">Reference proteome</keyword>
<protein>
    <recommendedName>
        <fullName evidence="2">Histone chaperone RTT106/FACT complex subunit SPT16-like middle domain-containing protein</fullName>
    </recommendedName>
</protein>
<dbReference type="InterPro" id="IPR013719">
    <property type="entry name" value="RTT106/SPT16-like_middle_dom"/>
</dbReference>
<reference evidence="3" key="2">
    <citation type="submission" date="2024-10" db="UniProtKB">
        <authorList>
            <consortium name="EnsemblProtists"/>
        </authorList>
    </citation>
    <scope>IDENTIFICATION</scope>
</reference>
<dbReference type="Pfam" id="PF08512">
    <property type="entry name" value="Rttp106-like_middle"/>
    <property type="match status" value="1"/>
</dbReference>
<feature type="domain" description="Histone chaperone RTT106/FACT complex subunit SPT16-like middle" evidence="2">
    <location>
        <begin position="115"/>
        <end position="210"/>
    </location>
</feature>
<proteinExistence type="predicted"/>
<dbReference type="EnsemblProtists" id="EOD39154">
    <property type="protein sequence ID" value="EOD39154"/>
    <property type="gene ID" value="EMIHUDRAFT_122075"/>
</dbReference>
<dbReference type="Gene3D" id="2.30.29.150">
    <property type="match status" value="1"/>
</dbReference>
<sequence length="317" mass="32949">KFRLSLNEGAAVLHGKSAEIAVPYRLVSRVLVLPEASGQGSLCVVTLAAPVANGKSQVGHLLLHSKPAEPKVECSLSGKPLCGQPASVVSQAFASLAAVEVGGIGSFKPFGGRAALQCYVKATEAALYLLEKELLVKEASKVHVMPYSRLRVEVLPPDSRRTFDLQLECAAADAPAGAPAKTALKLELSMLPANECDRVSELLQRKRANVNGSLDGEAASAGAVGGGAAGGGAGDDEEEEEEDDDDDEDSDFAPSEGSDVEEEYDSDGGDPVEGGDGSDEGEEEDDDEEDDENEEPAGEAEDSQAPAKRIKTEAVDA</sequence>
<dbReference type="STRING" id="2903.R1G038"/>
<evidence type="ECO:0000313" key="3">
    <source>
        <dbReference type="EnsemblProtists" id="EOD39154"/>
    </source>
</evidence>
<reference evidence="4" key="1">
    <citation type="journal article" date="2013" name="Nature">
        <title>Pan genome of the phytoplankton Emiliania underpins its global distribution.</title>
        <authorList>
            <person name="Read B.A."/>
            <person name="Kegel J."/>
            <person name="Klute M.J."/>
            <person name="Kuo A."/>
            <person name="Lefebvre S.C."/>
            <person name="Maumus F."/>
            <person name="Mayer C."/>
            <person name="Miller J."/>
            <person name="Monier A."/>
            <person name="Salamov A."/>
            <person name="Young J."/>
            <person name="Aguilar M."/>
            <person name="Claverie J.M."/>
            <person name="Frickenhaus S."/>
            <person name="Gonzalez K."/>
            <person name="Herman E.K."/>
            <person name="Lin Y.C."/>
            <person name="Napier J."/>
            <person name="Ogata H."/>
            <person name="Sarno A.F."/>
            <person name="Shmutz J."/>
            <person name="Schroeder D."/>
            <person name="de Vargas C."/>
            <person name="Verret F."/>
            <person name="von Dassow P."/>
            <person name="Valentin K."/>
            <person name="Van de Peer Y."/>
            <person name="Wheeler G."/>
            <person name="Dacks J.B."/>
            <person name="Delwiche C.F."/>
            <person name="Dyhrman S.T."/>
            <person name="Glockner G."/>
            <person name="John U."/>
            <person name="Richards T."/>
            <person name="Worden A.Z."/>
            <person name="Zhang X."/>
            <person name="Grigoriev I.V."/>
            <person name="Allen A.E."/>
            <person name="Bidle K."/>
            <person name="Borodovsky M."/>
            <person name="Bowler C."/>
            <person name="Brownlee C."/>
            <person name="Cock J.M."/>
            <person name="Elias M."/>
            <person name="Gladyshev V.N."/>
            <person name="Groth M."/>
            <person name="Guda C."/>
            <person name="Hadaegh A."/>
            <person name="Iglesias-Rodriguez M.D."/>
            <person name="Jenkins J."/>
            <person name="Jones B.M."/>
            <person name="Lawson T."/>
            <person name="Leese F."/>
            <person name="Lindquist E."/>
            <person name="Lobanov A."/>
            <person name="Lomsadze A."/>
            <person name="Malik S.B."/>
            <person name="Marsh M.E."/>
            <person name="Mackinder L."/>
            <person name="Mock T."/>
            <person name="Mueller-Roeber B."/>
            <person name="Pagarete A."/>
            <person name="Parker M."/>
            <person name="Probert I."/>
            <person name="Quesneville H."/>
            <person name="Raines C."/>
            <person name="Rensing S.A."/>
            <person name="Riano-Pachon D.M."/>
            <person name="Richier S."/>
            <person name="Rokitta S."/>
            <person name="Shiraiwa Y."/>
            <person name="Soanes D.M."/>
            <person name="van der Giezen M."/>
            <person name="Wahlund T.M."/>
            <person name="Williams B."/>
            <person name="Wilson W."/>
            <person name="Wolfe G."/>
            <person name="Wurch L.L."/>
        </authorList>
    </citation>
    <scope>NUCLEOTIDE SEQUENCE</scope>
</reference>
<feature type="compositionally biased region" description="Acidic residues" evidence="1">
    <location>
        <begin position="276"/>
        <end position="302"/>
    </location>
</feature>
<dbReference type="PANTHER" id="PTHR45849:SF1">
    <property type="entry name" value="FACT COMPLEX SUBUNIT SSRP1"/>
    <property type="match status" value="1"/>
</dbReference>
<dbReference type="PaxDb" id="2903-EOD39154"/>
<dbReference type="InterPro" id="IPR050454">
    <property type="entry name" value="RTT106/SSRP1_HistChap/FACT"/>
</dbReference>
<dbReference type="KEGG" id="ehx:EMIHUDRAFT_122075"/>
<dbReference type="eggNOG" id="KOG0526">
    <property type="taxonomic scope" value="Eukaryota"/>
</dbReference>
<dbReference type="GO" id="GO:0035101">
    <property type="term" value="C:FACT complex"/>
    <property type="evidence" value="ECO:0007669"/>
    <property type="project" value="TreeGrafter"/>
</dbReference>
<feature type="compositionally biased region" description="Gly residues" evidence="1">
    <location>
        <begin position="223"/>
        <end position="233"/>
    </location>
</feature>
<evidence type="ECO:0000259" key="2">
    <source>
        <dbReference type="Pfam" id="PF08512"/>
    </source>
</evidence>
<dbReference type="SUPFAM" id="SSF50729">
    <property type="entry name" value="PH domain-like"/>
    <property type="match status" value="1"/>
</dbReference>
<dbReference type="InterPro" id="IPR011993">
    <property type="entry name" value="PH-like_dom_sf"/>
</dbReference>
<organism evidence="3 4">
    <name type="scientific">Emiliania huxleyi (strain CCMP1516)</name>
    <dbReference type="NCBI Taxonomy" id="280463"/>
    <lineage>
        <taxon>Eukaryota</taxon>
        <taxon>Haptista</taxon>
        <taxon>Haptophyta</taxon>
        <taxon>Prymnesiophyceae</taxon>
        <taxon>Isochrysidales</taxon>
        <taxon>Noelaerhabdaceae</taxon>
        <taxon>Emiliania</taxon>
    </lineage>
</organism>
<dbReference type="GeneID" id="17284429"/>
<dbReference type="RefSeq" id="XP_005791583.1">
    <property type="nucleotide sequence ID" value="XM_005791526.1"/>
</dbReference>
<evidence type="ECO:0000256" key="1">
    <source>
        <dbReference type="SAM" id="MobiDB-lite"/>
    </source>
</evidence>
<dbReference type="GO" id="GO:0031491">
    <property type="term" value="F:nucleosome binding"/>
    <property type="evidence" value="ECO:0007669"/>
    <property type="project" value="TreeGrafter"/>
</dbReference>
<dbReference type="Gene3D" id="2.30.29.30">
    <property type="entry name" value="Pleckstrin-homology domain (PH domain)/Phosphotyrosine-binding domain (PTB)"/>
    <property type="match status" value="1"/>
</dbReference>
<dbReference type="HOGENOM" id="CLU_878785_0_0_1"/>
<dbReference type="PANTHER" id="PTHR45849">
    <property type="entry name" value="FACT COMPLEX SUBUNIT SSRP1"/>
    <property type="match status" value="1"/>
</dbReference>
<dbReference type="Proteomes" id="UP000013827">
    <property type="component" value="Unassembled WGS sequence"/>
</dbReference>
<dbReference type="GO" id="GO:0042393">
    <property type="term" value="F:histone binding"/>
    <property type="evidence" value="ECO:0007669"/>
    <property type="project" value="TreeGrafter"/>
</dbReference>
<feature type="compositionally biased region" description="Acidic residues" evidence="1">
    <location>
        <begin position="234"/>
        <end position="251"/>
    </location>
</feature>
<name>A0A0D3KTR9_EMIH1</name>
<dbReference type="OMA" id="CIPNFAN"/>
<accession>A0A0D3KTR9</accession>
<feature type="region of interest" description="Disordered" evidence="1">
    <location>
        <begin position="215"/>
        <end position="317"/>
    </location>
</feature>